<evidence type="ECO:0000313" key="2">
    <source>
        <dbReference type="EMBL" id="KAK9739011.1"/>
    </source>
</evidence>
<dbReference type="GO" id="GO:0004519">
    <property type="term" value="F:endonuclease activity"/>
    <property type="evidence" value="ECO:0007669"/>
    <property type="project" value="UniProtKB-KW"/>
</dbReference>
<organism evidence="2 3">
    <name type="scientific">Popillia japonica</name>
    <name type="common">Japanese beetle</name>
    <dbReference type="NCBI Taxonomy" id="7064"/>
    <lineage>
        <taxon>Eukaryota</taxon>
        <taxon>Metazoa</taxon>
        <taxon>Ecdysozoa</taxon>
        <taxon>Arthropoda</taxon>
        <taxon>Hexapoda</taxon>
        <taxon>Insecta</taxon>
        <taxon>Pterygota</taxon>
        <taxon>Neoptera</taxon>
        <taxon>Endopterygota</taxon>
        <taxon>Coleoptera</taxon>
        <taxon>Polyphaga</taxon>
        <taxon>Scarabaeiformia</taxon>
        <taxon>Scarabaeidae</taxon>
        <taxon>Rutelinae</taxon>
        <taxon>Popillia</taxon>
    </lineage>
</organism>
<evidence type="ECO:0000259" key="1">
    <source>
        <dbReference type="Pfam" id="PF03184"/>
    </source>
</evidence>
<dbReference type="InterPro" id="IPR050863">
    <property type="entry name" value="CenT-Element_Derived"/>
</dbReference>
<accession>A0AAW1LYW5</accession>
<sequence>MTAESFLIWFRKFVEFSKATKDFPVLLILDGYSTHTKSLEVIDYARESGVSLLCLPPHCSHRLQPLDVSFMKPLSLHYSDELGKWLRGNPGKVVTLFQISTLFGSAFIQSATMKTAINGFQATGIWPTDPSIFTDAEFLPADTTDIRSGTSEEMIATGPEQLELPLPSTPLKKNIPIRLNKYDKADEVAANSNDDQPSMEVRFNESHYSWVLLEDNTQKDLFISCFA</sequence>
<proteinExistence type="predicted"/>
<dbReference type="GO" id="GO:0003677">
    <property type="term" value="F:DNA binding"/>
    <property type="evidence" value="ECO:0007669"/>
    <property type="project" value="TreeGrafter"/>
</dbReference>
<dbReference type="EMBL" id="JASPKY010000080">
    <property type="protein sequence ID" value="KAK9739011.1"/>
    <property type="molecule type" value="Genomic_DNA"/>
</dbReference>
<keyword evidence="2" id="KW-0255">Endonuclease</keyword>
<dbReference type="Proteomes" id="UP001458880">
    <property type="component" value="Unassembled WGS sequence"/>
</dbReference>
<dbReference type="PANTHER" id="PTHR19303:SF71">
    <property type="entry name" value="ZINC FINGER PHD-TYPE DOMAIN-CONTAINING PROTEIN"/>
    <property type="match status" value="1"/>
</dbReference>
<gene>
    <name evidence="2" type="ORF">QE152_g9376</name>
</gene>
<dbReference type="InterPro" id="IPR004875">
    <property type="entry name" value="DDE_SF_endonuclease_dom"/>
</dbReference>
<reference evidence="2 3" key="1">
    <citation type="journal article" date="2024" name="BMC Genomics">
        <title>De novo assembly and annotation of Popillia japonica's genome with initial clues to its potential as an invasive pest.</title>
        <authorList>
            <person name="Cucini C."/>
            <person name="Boschi S."/>
            <person name="Funari R."/>
            <person name="Cardaioli E."/>
            <person name="Iannotti N."/>
            <person name="Marturano G."/>
            <person name="Paoli F."/>
            <person name="Bruttini M."/>
            <person name="Carapelli A."/>
            <person name="Frati F."/>
            <person name="Nardi F."/>
        </authorList>
    </citation>
    <scope>NUCLEOTIDE SEQUENCE [LARGE SCALE GENOMIC DNA]</scope>
    <source>
        <strain evidence="2">DMR45628</strain>
    </source>
</reference>
<protein>
    <submittedName>
        <fullName evidence="2">DDE superfamily endonuclease</fullName>
    </submittedName>
</protein>
<keyword evidence="3" id="KW-1185">Reference proteome</keyword>
<dbReference type="PANTHER" id="PTHR19303">
    <property type="entry name" value="TRANSPOSON"/>
    <property type="match status" value="1"/>
</dbReference>
<keyword evidence="2" id="KW-0540">Nuclease</keyword>
<evidence type="ECO:0000313" key="3">
    <source>
        <dbReference type="Proteomes" id="UP001458880"/>
    </source>
</evidence>
<comment type="caution">
    <text evidence="2">The sequence shown here is derived from an EMBL/GenBank/DDBJ whole genome shotgun (WGS) entry which is preliminary data.</text>
</comment>
<dbReference type="Pfam" id="PF03184">
    <property type="entry name" value="DDE_1"/>
    <property type="match status" value="1"/>
</dbReference>
<feature type="domain" description="DDE-1" evidence="1">
    <location>
        <begin position="1"/>
        <end position="86"/>
    </location>
</feature>
<name>A0AAW1LYW5_POPJA</name>
<dbReference type="GO" id="GO:0005634">
    <property type="term" value="C:nucleus"/>
    <property type="evidence" value="ECO:0007669"/>
    <property type="project" value="TreeGrafter"/>
</dbReference>
<dbReference type="AlphaFoldDB" id="A0AAW1LYW5"/>
<keyword evidence="2" id="KW-0378">Hydrolase</keyword>